<comment type="caution">
    <text evidence="8">Lacks conserved residue(s) required for the propagation of feature annotation.</text>
</comment>
<dbReference type="GO" id="GO:0050982">
    <property type="term" value="P:detection of mechanical stimulus"/>
    <property type="evidence" value="ECO:0007669"/>
    <property type="project" value="TreeGrafter"/>
</dbReference>
<dbReference type="PROSITE" id="PS50095">
    <property type="entry name" value="PLAT"/>
    <property type="match status" value="1"/>
</dbReference>
<dbReference type="Gene3D" id="2.60.60.20">
    <property type="entry name" value="PLAT/LH2 domain"/>
    <property type="match status" value="1"/>
</dbReference>
<evidence type="ECO:0000256" key="1">
    <source>
        <dbReference type="ARBA" id="ARBA00004141"/>
    </source>
</evidence>
<dbReference type="InterPro" id="IPR003915">
    <property type="entry name" value="PKD_2"/>
</dbReference>
<feature type="transmembrane region" description="Helical" evidence="9">
    <location>
        <begin position="1211"/>
        <end position="1239"/>
    </location>
</feature>
<feature type="transmembrane region" description="Helical" evidence="9">
    <location>
        <begin position="1245"/>
        <end position="1270"/>
    </location>
</feature>
<dbReference type="InterPro" id="IPR002859">
    <property type="entry name" value="PKD/REJ-like"/>
</dbReference>
<dbReference type="EMBL" id="JANEYG010000015">
    <property type="protein sequence ID" value="KAJ8920176.1"/>
    <property type="molecule type" value="Genomic_DNA"/>
</dbReference>
<evidence type="ECO:0000259" key="10">
    <source>
        <dbReference type="PROSITE" id="PS50095"/>
    </source>
</evidence>
<dbReference type="GO" id="GO:0005262">
    <property type="term" value="F:calcium channel activity"/>
    <property type="evidence" value="ECO:0007669"/>
    <property type="project" value="TreeGrafter"/>
</dbReference>
<dbReference type="PANTHER" id="PTHR10877:SF183">
    <property type="entry name" value="AT14535P-RELATED"/>
    <property type="match status" value="1"/>
</dbReference>
<dbReference type="Pfam" id="PF08016">
    <property type="entry name" value="PKD_channel"/>
    <property type="match status" value="1"/>
</dbReference>
<feature type="transmembrane region" description="Helical" evidence="9">
    <location>
        <begin position="1787"/>
        <end position="1811"/>
    </location>
</feature>
<dbReference type="SMART" id="SM00308">
    <property type="entry name" value="LH2"/>
    <property type="match status" value="1"/>
</dbReference>
<proteinExistence type="inferred from homology"/>
<evidence type="ECO:0000256" key="6">
    <source>
        <dbReference type="ARBA" id="ARBA00023136"/>
    </source>
</evidence>
<evidence type="ECO:0000256" key="4">
    <source>
        <dbReference type="ARBA" id="ARBA00022729"/>
    </source>
</evidence>
<feature type="transmembrane region" description="Helical" evidence="9">
    <location>
        <begin position="1632"/>
        <end position="1654"/>
    </location>
</feature>
<dbReference type="SUPFAM" id="SSF49723">
    <property type="entry name" value="Lipase/lipooxygenase domain (PLAT/LH2 domain)"/>
    <property type="match status" value="1"/>
</dbReference>
<name>A0AAV8W0Q7_9CUCU</name>
<sequence length="2006" mass="229799">MNGFQFSRREENRIEAKYVQGGECQIDKVQYEWTVNLGNGTEIAEKDYKHKNVYVMRPYSIGAGSHTITVSVKETHKDKNETKAVAMGCGVVVIPEPPLVEIKGGSQKTAQSGESLLVDGGDCVDMDVPPGQPGNLQYKWECTVEDAETDFCTKDLGTGKTITIPAKDAVDGSTYIVTLSVKSADSKWESTQQIVQFTDDVSSVRNIVIKCLKNCPPVTQKTNSEERTILEAKCERNCAGLTKDMYEWTIDVPGFNYETDTQTGQNTDLFSINENVLRQGRMYHVAVTIKNNVGGATTNLEVHKPPRLELCKVKPPAGVAMTTQFKVECHYQPGQYMFEIFSSKDDIDVIVNKGVMLEVLSFTLSPNSRVKLRIIDMFRFSDTKTLDVDVSASYCKSKKEVSVTVAQVSPLVNAAASEEQVEKDLVDKYSTSVDSLMRSKDFEKVLQVGNNLAGELEEVKKSGKDKVADKFYSKLMECMNDMPMDTGLRARQMGSLAAKITEAYASKPDPSISALATKVCKKSAEVMLKRLKKNRFPGSFWEETKESTETLSRCSQASVEPNEEVLESEVQIPEVTTEFPLLDLPAIIENYPDYVDDQNTSKAMNNFDKSSNNLIQICYLNSKKMAVTMSSKEQTKFVTSKALTVTCTLRIGSDVPETSIESHQVTLVPSSDFTSSRSAVHITMCTCPKNIFWWLLKERVFTSTAIVQFNVDEERVTEFHRPFTLSFKTKYGIADNIKEHEGTAPRTVNGSSARESDMISVHRIDVRARESFVVEFTDLPYGAVLDVMVADFHKPSFEEFQEKAKRVDSWNNRLFIGNYEYYNSWHYLAVLPNPETSGEEVWYKYQVYALSCYRWDDSKAKWMFACGSTEDSTTSLIICQCYHSSAFIAKLINNEVRDEEPLIEEFELEPQASYIVLASVVVVYFLYCIFFAWFSINAKKDVMQETVYFLSDVPSTSRYGYVLIVKTGNKTNAGTTSNVTVKIYGTKSQSKASTEHVLNYPDPDKKFLQKNEDDWFFLATESYLGDVEKIELWFDSLGYRPSWFCNEIEIFDVQMHKHWSFKINRWFELLRDDEAVYTAYPEKPSEVTEKKRAVVLRVLKRFLDSFRGAHMWDLVRSEDQAIPRMKRLHVMYSIFLTTYLLGLLFYGCPRLENSDSLSYTLDYQIDRYVVLYTFGSLLVTFAMHFPVVWFFTHPKDNVLGKDGLVLKKYRLGTNVLCWSFLIGNIVVSMTLLVVLGFWVPYVTGLLWLTCVIGSLVIYIFVMENIVRLIFNFTTDQKERVELIFERIKSSLAVVEKQRVMLYQTFGAVVLRPLFHHLYKPLGALKIKEQKYWATIKEKLWEIVEDLIMITIYVVLLYIVILLDKDVMAYMSHLEVGELLDGTHSRTKTLDDTLNRKEIPHYLKDTLIISMQSLQWYGKYVARNPGMTVDFANKYLGIARLRQHRADAMACEEDYVNKTVCYEEFRSAYEYANFSEGWKKDEPPNRYARMDTVWDYTGQLAAGTVPYSGSISRYPGGGYVATLGRTLQNSITNLNYLLRNKWIDEATRAVFVEFLIYNPGTNLFDAVRILFELSATGYVEKTLDVHTARLLFIKEQTGVMIWIVLSCFVVMLILLIIKLTYRLVRKRKVLLKDIWHVMDICIVLMSLTCIGLYVARSDLVGVFLDMVENAKNNEFVNYFHLMYAEKSLTMLAALLVFLATLRLWKLMRFMLIVRVVERTLLYSSKPLLGLFLYQVIILWVCSLLGMLKYGDHAEAFKGLVGSLSNLLTASLSLNEHFDFEAIRGVGHFVYIVFNFVMLGIYTTYVAIITMAYSEAQFFYSNDEDYTVVDYLKEQFRYYTELAKVKLKVLRLRGGIDAEGRKVFPKPEEFRYASCMTLPSNKMQAMNLVARCVVRNMKTEREARITDKDAELIKRTVVSLIRKDTARKDIFFKSNIQGEKTKLVDDQVMQRMARIIDAFLMDEEERSQRRGRGQLYKKIVESHEQKLKDMGDTLNVVLNILKIVNFDS</sequence>
<comment type="similarity">
    <text evidence="2">Belongs to the polycystin family.</text>
</comment>
<dbReference type="InterPro" id="IPR051223">
    <property type="entry name" value="Polycystin"/>
</dbReference>
<dbReference type="Proteomes" id="UP001159042">
    <property type="component" value="Unassembled WGS sequence"/>
</dbReference>
<keyword evidence="6 9" id="KW-0472">Membrane</keyword>
<reference evidence="11 12" key="1">
    <citation type="journal article" date="2023" name="Insect Mol. Biol.">
        <title>Genome sequencing provides insights into the evolution of gene families encoding plant cell wall-degrading enzymes in longhorned beetles.</title>
        <authorList>
            <person name="Shin N.R."/>
            <person name="Okamura Y."/>
            <person name="Kirsch R."/>
            <person name="Pauchet Y."/>
        </authorList>
    </citation>
    <scope>NUCLEOTIDE SEQUENCE [LARGE SCALE GENOMIC DNA]</scope>
    <source>
        <strain evidence="11">EAD_L_NR</strain>
    </source>
</reference>
<feature type="transmembrane region" description="Helical" evidence="9">
    <location>
        <begin position="1130"/>
        <end position="1148"/>
    </location>
</feature>
<keyword evidence="5 9" id="KW-1133">Transmembrane helix</keyword>
<feature type="transmembrane region" description="Helical" evidence="9">
    <location>
        <begin position="1168"/>
        <end position="1191"/>
    </location>
</feature>
<accession>A0AAV8W0Q7</accession>
<dbReference type="InterPro" id="IPR046791">
    <property type="entry name" value="Polycystin_dom"/>
</dbReference>
<evidence type="ECO:0000256" key="2">
    <source>
        <dbReference type="ARBA" id="ARBA00007200"/>
    </source>
</evidence>
<feature type="domain" description="PLAT" evidence="10">
    <location>
        <begin position="959"/>
        <end position="1081"/>
    </location>
</feature>
<keyword evidence="4" id="KW-0732">Signal</keyword>
<comment type="caution">
    <text evidence="11">The sequence shown here is derived from an EMBL/GenBank/DDBJ whole genome shotgun (WGS) entry which is preliminary data.</text>
</comment>
<evidence type="ECO:0000256" key="7">
    <source>
        <dbReference type="ARBA" id="ARBA00023180"/>
    </source>
</evidence>
<gene>
    <name evidence="11" type="ORF">NQ315_011837</name>
</gene>
<dbReference type="InterPro" id="IPR001024">
    <property type="entry name" value="PLAT/LH2_dom"/>
</dbReference>
<feature type="transmembrane region" description="Helical" evidence="9">
    <location>
        <begin position="1598"/>
        <end position="1620"/>
    </location>
</feature>
<dbReference type="GO" id="GO:0016020">
    <property type="term" value="C:membrane"/>
    <property type="evidence" value="ECO:0007669"/>
    <property type="project" value="UniProtKB-SubCell"/>
</dbReference>
<feature type="transmembrane region" description="Helical" evidence="9">
    <location>
        <begin position="1726"/>
        <end position="1746"/>
    </location>
</feature>
<evidence type="ECO:0000256" key="5">
    <source>
        <dbReference type="ARBA" id="ARBA00022989"/>
    </source>
</evidence>
<dbReference type="PRINTS" id="PR01433">
    <property type="entry name" value="POLYCYSTIN2"/>
</dbReference>
<keyword evidence="12" id="KW-1185">Reference proteome</keyword>
<keyword evidence="7" id="KW-0325">Glycoprotein</keyword>
<dbReference type="Pfam" id="PF01477">
    <property type="entry name" value="PLAT"/>
    <property type="match status" value="1"/>
</dbReference>
<evidence type="ECO:0000256" key="8">
    <source>
        <dbReference type="PROSITE-ProRule" id="PRU00152"/>
    </source>
</evidence>
<dbReference type="Pfam" id="PF20519">
    <property type="entry name" value="Polycystin_dom"/>
    <property type="match status" value="1"/>
</dbReference>
<protein>
    <recommendedName>
        <fullName evidence="10">PLAT domain-containing protein</fullName>
    </recommendedName>
</protein>
<keyword evidence="3 9" id="KW-0812">Transmembrane</keyword>
<feature type="transmembrane region" description="Helical" evidence="9">
    <location>
        <begin position="1342"/>
        <end position="1362"/>
    </location>
</feature>
<dbReference type="InterPro" id="IPR013122">
    <property type="entry name" value="PKD1_2_channel"/>
</dbReference>
<dbReference type="Pfam" id="PF02010">
    <property type="entry name" value="REJ"/>
    <property type="match status" value="1"/>
</dbReference>
<organism evidence="11 12">
    <name type="scientific">Exocentrus adspersus</name>
    <dbReference type="NCBI Taxonomy" id="1586481"/>
    <lineage>
        <taxon>Eukaryota</taxon>
        <taxon>Metazoa</taxon>
        <taxon>Ecdysozoa</taxon>
        <taxon>Arthropoda</taxon>
        <taxon>Hexapoda</taxon>
        <taxon>Insecta</taxon>
        <taxon>Pterygota</taxon>
        <taxon>Neoptera</taxon>
        <taxon>Endopterygota</taxon>
        <taxon>Coleoptera</taxon>
        <taxon>Polyphaga</taxon>
        <taxon>Cucujiformia</taxon>
        <taxon>Chrysomeloidea</taxon>
        <taxon>Cerambycidae</taxon>
        <taxon>Lamiinae</taxon>
        <taxon>Acanthocinini</taxon>
        <taxon>Exocentrus</taxon>
    </lineage>
</organism>
<dbReference type="InterPro" id="IPR036392">
    <property type="entry name" value="PLAT/LH2_dom_sf"/>
</dbReference>
<feature type="transmembrane region" description="Helical" evidence="9">
    <location>
        <begin position="912"/>
        <end position="934"/>
    </location>
</feature>
<evidence type="ECO:0000313" key="11">
    <source>
        <dbReference type="EMBL" id="KAJ8920176.1"/>
    </source>
</evidence>
<evidence type="ECO:0000256" key="3">
    <source>
        <dbReference type="ARBA" id="ARBA00022692"/>
    </source>
</evidence>
<dbReference type="PANTHER" id="PTHR10877">
    <property type="entry name" value="POLYCYSTIN FAMILY MEMBER"/>
    <property type="match status" value="1"/>
</dbReference>
<evidence type="ECO:0000256" key="9">
    <source>
        <dbReference type="SAM" id="Phobius"/>
    </source>
</evidence>
<dbReference type="GO" id="GO:0005509">
    <property type="term" value="F:calcium ion binding"/>
    <property type="evidence" value="ECO:0007669"/>
    <property type="project" value="InterPro"/>
</dbReference>
<feature type="transmembrane region" description="Helical" evidence="9">
    <location>
        <begin position="1687"/>
        <end position="1705"/>
    </location>
</feature>
<comment type="subcellular location">
    <subcellularLocation>
        <location evidence="1">Membrane</location>
        <topology evidence="1">Multi-pass membrane protein</topology>
    </subcellularLocation>
</comment>
<evidence type="ECO:0000313" key="12">
    <source>
        <dbReference type="Proteomes" id="UP001159042"/>
    </source>
</evidence>